<evidence type="ECO:0000313" key="9">
    <source>
        <dbReference type="EMBL" id="RDL06682.1"/>
    </source>
</evidence>
<comment type="similarity">
    <text evidence="2 8">Belongs to the MIP/aquaporin (TC 1.A.8) family.</text>
</comment>
<dbReference type="PROSITE" id="PS00221">
    <property type="entry name" value="MIP"/>
    <property type="match status" value="1"/>
</dbReference>
<sequence>MRKYFAEFFGTLMLVAIGTGVAAFGGTSYGTWPIAAAFGLTVVAGAYAFGSYSGAHFNPAVSLGAAINGRITWTEFAGYVGAQVVGAFVGTGIVAAIESMYGLTKAQVAQVGFGQTNFSSPMNIWSATFIEFVLTFLFVLVILVLTRKGNEAQANVAPLAIGLTLVVLILLGITFTGASLNPARSLAPAVALALAGTTTALSNIAAYIIGPLAGAAVAAVVAKFAFGTEEEA</sequence>
<dbReference type="PRINTS" id="PR00783">
    <property type="entry name" value="MINTRINSICP"/>
</dbReference>
<reference evidence="9 10" key="1">
    <citation type="submission" date="2018-07" db="EMBL/GenBank/DDBJ databases">
        <title>Genomic Encyclopedia of Type Strains, Phase III (KMG-III): the genomes of soil and plant-associated and newly described type strains.</title>
        <authorList>
            <person name="Whitman W."/>
        </authorList>
    </citation>
    <scope>NUCLEOTIDE SEQUENCE [LARGE SCALE GENOMIC DNA]</scope>
    <source>
        <strain evidence="9 10">CECT 7031</strain>
    </source>
</reference>
<keyword evidence="3 8" id="KW-0813">Transport</keyword>
<dbReference type="GO" id="GO:0005886">
    <property type="term" value="C:plasma membrane"/>
    <property type="evidence" value="ECO:0007669"/>
    <property type="project" value="UniProtKB-SubCell"/>
</dbReference>
<dbReference type="RefSeq" id="WP_070230766.1">
    <property type="nucleotide sequence ID" value="NZ_BJYO01000003.1"/>
</dbReference>
<dbReference type="GeneID" id="94546800"/>
<dbReference type="InterPro" id="IPR022357">
    <property type="entry name" value="MIP_CS"/>
</dbReference>
<dbReference type="InterPro" id="IPR034294">
    <property type="entry name" value="Aquaporin_transptr"/>
</dbReference>
<evidence type="ECO:0000256" key="4">
    <source>
        <dbReference type="ARBA" id="ARBA00022475"/>
    </source>
</evidence>
<name>A0A288Q7D7_9LACO</name>
<evidence type="ECO:0000313" key="10">
    <source>
        <dbReference type="Proteomes" id="UP000254912"/>
    </source>
</evidence>
<dbReference type="AlphaFoldDB" id="A0A288Q7D7"/>
<evidence type="ECO:0000256" key="8">
    <source>
        <dbReference type="RuleBase" id="RU000477"/>
    </source>
</evidence>
<dbReference type="PANTHER" id="PTHR19139">
    <property type="entry name" value="AQUAPORIN TRANSPORTER"/>
    <property type="match status" value="1"/>
</dbReference>
<protein>
    <submittedName>
        <fullName evidence="9">Aquaporin Z</fullName>
    </submittedName>
</protein>
<dbReference type="Proteomes" id="UP000254912">
    <property type="component" value="Unassembled WGS sequence"/>
</dbReference>
<dbReference type="Gene3D" id="1.20.1080.10">
    <property type="entry name" value="Glycerol uptake facilitator protein"/>
    <property type="match status" value="1"/>
</dbReference>
<comment type="caution">
    <text evidence="9">The sequence shown here is derived from an EMBL/GenBank/DDBJ whole genome shotgun (WGS) entry which is preliminary data.</text>
</comment>
<evidence type="ECO:0000256" key="3">
    <source>
        <dbReference type="ARBA" id="ARBA00022448"/>
    </source>
</evidence>
<proteinExistence type="inferred from homology"/>
<dbReference type="InterPro" id="IPR023271">
    <property type="entry name" value="Aquaporin-like"/>
</dbReference>
<accession>A0A288Q7D7</accession>
<keyword evidence="7" id="KW-0472">Membrane</keyword>
<keyword evidence="10" id="KW-1185">Reference proteome</keyword>
<dbReference type="InterPro" id="IPR000425">
    <property type="entry name" value="MIP"/>
</dbReference>
<keyword evidence="5 8" id="KW-0812">Transmembrane</keyword>
<dbReference type="PANTHER" id="PTHR19139:SF199">
    <property type="entry name" value="MIP17260P"/>
    <property type="match status" value="1"/>
</dbReference>
<organism evidence="9 10">
    <name type="scientific">Weissella soli</name>
    <dbReference type="NCBI Taxonomy" id="155866"/>
    <lineage>
        <taxon>Bacteria</taxon>
        <taxon>Bacillati</taxon>
        <taxon>Bacillota</taxon>
        <taxon>Bacilli</taxon>
        <taxon>Lactobacillales</taxon>
        <taxon>Lactobacillaceae</taxon>
        <taxon>Weissella</taxon>
    </lineage>
</organism>
<keyword evidence="4" id="KW-1003">Cell membrane</keyword>
<evidence type="ECO:0000256" key="1">
    <source>
        <dbReference type="ARBA" id="ARBA00004651"/>
    </source>
</evidence>
<dbReference type="EMBL" id="QRAS01000002">
    <property type="protein sequence ID" value="RDL06682.1"/>
    <property type="molecule type" value="Genomic_DNA"/>
</dbReference>
<evidence type="ECO:0000256" key="5">
    <source>
        <dbReference type="ARBA" id="ARBA00022692"/>
    </source>
</evidence>
<dbReference type="Pfam" id="PF00230">
    <property type="entry name" value="MIP"/>
    <property type="match status" value="1"/>
</dbReference>
<dbReference type="GO" id="GO:0015250">
    <property type="term" value="F:water channel activity"/>
    <property type="evidence" value="ECO:0007669"/>
    <property type="project" value="TreeGrafter"/>
</dbReference>
<evidence type="ECO:0000256" key="2">
    <source>
        <dbReference type="ARBA" id="ARBA00006175"/>
    </source>
</evidence>
<keyword evidence="6" id="KW-1133">Transmembrane helix</keyword>
<dbReference type="OrthoDB" id="9807293at2"/>
<evidence type="ECO:0000256" key="7">
    <source>
        <dbReference type="ARBA" id="ARBA00023136"/>
    </source>
</evidence>
<dbReference type="SUPFAM" id="SSF81338">
    <property type="entry name" value="Aquaporin-like"/>
    <property type="match status" value="1"/>
</dbReference>
<comment type="subcellular location">
    <subcellularLocation>
        <location evidence="1">Cell membrane</location>
        <topology evidence="1">Multi-pass membrane protein</topology>
    </subcellularLocation>
</comment>
<gene>
    <name evidence="9" type="ORF">DFP99_1070</name>
</gene>
<evidence type="ECO:0000256" key="6">
    <source>
        <dbReference type="ARBA" id="ARBA00022989"/>
    </source>
</evidence>
<dbReference type="KEGG" id="wso:WSWS_01619"/>